<feature type="chain" id="PRO_5003952531" evidence="1">
    <location>
        <begin position="23"/>
        <end position="267"/>
    </location>
</feature>
<dbReference type="EMBL" id="ACOU01000002">
    <property type="protein sequence ID" value="EKX73561.1"/>
    <property type="molecule type" value="Genomic_DNA"/>
</dbReference>
<keyword evidence="3" id="KW-1185">Reference proteome</keyword>
<proteinExistence type="predicted"/>
<feature type="signal peptide" evidence="1">
    <location>
        <begin position="1"/>
        <end position="22"/>
    </location>
</feature>
<comment type="caution">
    <text evidence="2">The sequence shown here is derived from an EMBL/GenBank/DDBJ whole genome shotgun (WGS) entry which is preliminary data.</text>
</comment>
<dbReference type="RefSeq" id="XP_004833013.1">
    <property type="nucleotide sequence ID" value="XM_004832956.1"/>
</dbReference>
<accession>L1LDY3</accession>
<keyword evidence="1" id="KW-0732">Signal</keyword>
<protein>
    <submittedName>
        <fullName evidence="2">Signal peptide containing protein</fullName>
    </submittedName>
</protein>
<evidence type="ECO:0000313" key="3">
    <source>
        <dbReference type="Proteomes" id="UP000031512"/>
    </source>
</evidence>
<dbReference type="Proteomes" id="UP000031512">
    <property type="component" value="Unassembled WGS sequence"/>
</dbReference>
<dbReference type="KEGG" id="beq:BEWA_035970"/>
<sequence length="267" mass="30288">MSMTTVQLSLLIALIIIGATSPAPVKNKITLELDIFEQPPRRIEIVPSTEISGGNNYAVKASSRHTHIIGDVRDGDEIIVSGESDAVSRYVFVLVNMENTKYVRVMTKRRGKRITLSRAIEEFIKGPGDLSYRRLSRVLLDLDILIQDNTRYFNVEALIPPDDYEENLQSTSTTPLLLPTHYSIRPEYRLNITIGRVRYGKHTLEDRIGGLIERTVVWGGRVGDPTITITSIYTNGYKVKSTYLLTSHGNSQFHCYDERREFVNSRL</sequence>
<evidence type="ECO:0000313" key="2">
    <source>
        <dbReference type="EMBL" id="EKX73561.1"/>
    </source>
</evidence>
<dbReference type="GeneID" id="15807965"/>
<organism evidence="2 3">
    <name type="scientific">Theileria equi strain WA</name>
    <dbReference type="NCBI Taxonomy" id="1537102"/>
    <lineage>
        <taxon>Eukaryota</taxon>
        <taxon>Sar</taxon>
        <taxon>Alveolata</taxon>
        <taxon>Apicomplexa</taxon>
        <taxon>Aconoidasida</taxon>
        <taxon>Piroplasmida</taxon>
        <taxon>Theileriidae</taxon>
        <taxon>Theileria</taxon>
    </lineage>
</organism>
<dbReference type="VEuPathDB" id="PiroplasmaDB:BEWA_035970"/>
<gene>
    <name evidence="2" type="ORF">BEWA_035970</name>
</gene>
<name>L1LDY3_THEEQ</name>
<evidence type="ECO:0000256" key="1">
    <source>
        <dbReference type="SAM" id="SignalP"/>
    </source>
</evidence>
<dbReference type="AlphaFoldDB" id="L1LDY3"/>
<reference evidence="2 3" key="1">
    <citation type="journal article" date="2012" name="BMC Genomics">
        <title>Comparative genomic analysis and phylogenetic position of Theileria equi.</title>
        <authorList>
            <person name="Kappmeyer L.S."/>
            <person name="Thiagarajan M."/>
            <person name="Herndon D.R."/>
            <person name="Ramsay J.D."/>
            <person name="Caler E."/>
            <person name="Djikeng A."/>
            <person name="Gillespie J.J."/>
            <person name="Lau A.O."/>
            <person name="Roalson E.H."/>
            <person name="Silva J.C."/>
            <person name="Silva M.G."/>
            <person name="Suarez C.E."/>
            <person name="Ueti M.W."/>
            <person name="Nene V.M."/>
            <person name="Mealey R.H."/>
            <person name="Knowles D.P."/>
            <person name="Brayton K.A."/>
        </authorList>
    </citation>
    <scope>NUCLEOTIDE SEQUENCE [LARGE SCALE GENOMIC DNA]</scope>
    <source>
        <strain evidence="2 3">WA</strain>
    </source>
</reference>